<keyword evidence="3" id="KW-1185">Reference proteome</keyword>
<evidence type="ECO:0000259" key="1">
    <source>
        <dbReference type="Pfam" id="PF00107"/>
    </source>
</evidence>
<dbReference type="SUPFAM" id="SSF51735">
    <property type="entry name" value="NAD(P)-binding Rossmann-fold domains"/>
    <property type="match status" value="1"/>
</dbReference>
<accession>A0A2H3JQD3</accession>
<feature type="non-terminal residue" evidence="2">
    <location>
        <position position="1"/>
    </location>
</feature>
<evidence type="ECO:0000313" key="3">
    <source>
        <dbReference type="Proteomes" id="UP000218811"/>
    </source>
</evidence>
<dbReference type="Gene3D" id="3.40.50.720">
    <property type="entry name" value="NAD(P)-binding Rossmann-like Domain"/>
    <property type="match status" value="1"/>
</dbReference>
<proteinExistence type="predicted"/>
<reference evidence="2 3" key="1">
    <citation type="journal article" date="2012" name="Science">
        <title>The Paleozoic origin of enzymatic lignin decomposition reconstructed from 31 fungal genomes.</title>
        <authorList>
            <person name="Floudas D."/>
            <person name="Binder M."/>
            <person name="Riley R."/>
            <person name="Barry K."/>
            <person name="Blanchette R.A."/>
            <person name="Henrissat B."/>
            <person name="Martinez A.T."/>
            <person name="Otillar R."/>
            <person name="Spatafora J.W."/>
            <person name="Yadav J.S."/>
            <person name="Aerts A."/>
            <person name="Benoit I."/>
            <person name="Boyd A."/>
            <person name="Carlson A."/>
            <person name="Copeland A."/>
            <person name="Coutinho P.M."/>
            <person name="de Vries R.P."/>
            <person name="Ferreira P."/>
            <person name="Findley K."/>
            <person name="Foster B."/>
            <person name="Gaskell J."/>
            <person name="Glotzer D."/>
            <person name="Gorecki P."/>
            <person name="Heitman J."/>
            <person name="Hesse C."/>
            <person name="Hori C."/>
            <person name="Igarashi K."/>
            <person name="Jurgens J.A."/>
            <person name="Kallen N."/>
            <person name="Kersten P."/>
            <person name="Kohler A."/>
            <person name="Kuees U."/>
            <person name="Kumar T.K.A."/>
            <person name="Kuo A."/>
            <person name="LaButti K."/>
            <person name="Larrondo L.F."/>
            <person name="Lindquist E."/>
            <person name="Ling A."/>
            <person name="Lombard V."/>
            <person name="Lucas S."/>
            <person name="Lundell T."/>
            <person name="Martin R."/>
            <person name="McLaughlin D.J."/>
            <person name="Morgenstern I."/>
            <person name="Morin E."/>
            <person name="Murat C."/>
            <person name="Nagy L.G."/>
            <person name="Nolan M."/>
            <person name="Ohm R.A."/>
            <person name="Patyshakuliyeva A."/>
            <person name="Rokas A."/>
            <person name="Ruiz-Duenas F.J."/>
            <person name="Sabat G."/>
            <person name="Salamov A."/>
            <person name="Samejima M."/>
            <person name="Schmutz J."/>
            <person name="Slot J.C."/>
            <person name="St John F."/>
            <person name="Stenlid J."/>
            <person name="Sun H."/>
            <person name="Sun S."/>
            <person name="Syed K."/>
            <person name="Tsang A."/>
            <person name="Wiebenga A."/>
            <person name="Young D."/>
            <person name="Pisabarro A."/>
            <person name="Eastwood D.C."/>
            <person name="Martin F."/>
            <person name="Cullen D."/>
            <person name="Grigoriev I.V."/>
            <person name="Hibbett D.S."/>
        </authorList>
    </citation>
    <scope>NUCLEOTIDE SEQUENCE [LARGE SCALE GENOMIC DNA]</scope>
    <source>
        <strain evidence="2 3">MD-104</strain>
    </source>
</reference>
<feature type="domain" description="Alcohol dehydrogenase-like C-terminal" evidence="1">
    <location>
        <begin position="55"/>
        <end position="143"/>
    </location>
</feature>
<organism evidence="2 3">
    <name type="scientific">Wolfiporia cocos (strain MD-104)</name>
    <name type="common">Brown rot fungus</name>
    <dbReference type="NCBI Taxonomy" id="742152"/>
    <lineage>
        <taxon>Eukaryota</taxon>
        <taxon>Fungi</taxon>
        <taxon>Dikarya</taxon>
        <taxon>Basidiomycota</taxon>
        <taxon>Agaricomycotina</taxon>
        <taxon>Agaricomycetes</taxon>
        <taxon>Polyporales</taxon>
        <taxon>Phaeolaceae</taxon>
        <taxon>Wolfiporia</taxon>
    </lineage>
</organism>
<dbReference type="PANTHER" id="PTHR43205:SF7">
    <property type="entry name" value="PROSTAGLANDIN REDUCTASE 1"/>
    <property type="match status" value="1"/>
</dbReference>
<evidence type="ECO:0000313" key="2">
    <source>
        <dbReference type="EMBL" id="PCH38864.1"/>
    </source>
</evidence>
<protein>
    <submittedName>
        <fullName evidence="2">NAD(P)-binding protein</fullName>
    </submittedName>
</protein>
<dbReference type="EMBL" id="KB467943">
    <property type="protein sequence ID" value="PCH38864.1"/>
    <property type="molecule type" value="Genomic_DNA"/>
</dbReference>
<sequence length="218" mass="24257">DAEKLTVLKNQKGLQWGVYVDVCNMMGQTAHYAWHEYSQAKPGETIFVTAGTGPGLKVIASVGSEEKVVFIKSLGMDVVFNYKMECMQDVLACTGPIDIYWDNIGGGMLGTVIEAESVGMRFIKCGMISAYNGKEPYHMKNLLLIVGKHWCRLRGHLPTRGGHNHLAHFYEMFPRLVKEGKIKYTEDATRGLERAGHTIVDVQTGWNTGKSVMIVSEK</sequence>
<dbReference type="PANTHER" id="PTHR43205">
    <property type="entry name" value="PROSTAGLANDIN REDUCTASE"/>
    <property type="match status" value="1"/>
</dbReference>
<gene>
    <name evidence="2" type="ORF">WOLCODRAFT_84789</name>
</gene>
<dbReference type="AlphaFoldDB" id="A0A2H3JQD3"/>
<name>A0A2H3JQD3_WOLCO</name>
<dbReference type="Proteomes" id="UP000218811">
    <property type="component" value="Unassembled WGS sequence"/>
</dbReference>
<dbReference type="OrthoDB" id="809632at2759"/>
<dbReference type="InterPro" id="IPR036291">
    <property type="entry name" value="NAD(P)-bd_dom_sf"/>
</dbReference>
<dbReference type="InterPro" id="IPR013149">
    <property type="entry name" value="ADH-like_C"/>
</dbReference>
<dbReference type="Pfam" id="PF00107">
    <property type="entry name" value="ADH_zinc_N"/>
    <property type="match status" value="1"/>
</dbReference>
<dbReference type="InterPro" id="IPR045010">
    <property type="entry name" value="MDR_fam"/>
</dbReference>
<dbReference type="Gene3D" id="3.90.180.10">
    <property type="entry name" value="Medium-chain alcohol dehydrogenases, catalytic domain"/>
    <property type="match status" value="1"/>
</dbReference>
<dbReference type="GO" id="GO:0016628">
    <property type="term" value="F:oxidoreductase activity, acting on the CH-CH group of donors, NAD or NADP as acceptor"/>
    <property type="evidence" value="ECO:0007669"/>
    <property type="project" value="InterPro"/>
</dbReference>